<evidence type="ECO:0000256" key="2">
    <source>
        <dbReference type="ARBA" id="ARBA00023015"/>
    </source>
</evidence>
<dbReference type="PRINTS" id="PR00039">
    <property type="entry name" value="HTHLYSR"/>
</dbReference>
<dbReference type="Proteomes" id="UP000450917">
    <property type="component" value="Unassembled WGS sequence"/>
</dbReference>
<evidence type="ECO:0000256" key="1">
    <source>
        <dbReference type="ARBA" id="ARBA00009437"/>
    </source>
</evidence>
<dbReference type="GO" id="GO:0000976">
    <property type="term" value="F:transcription cis-regulatory region binding"/>
    <property type="evidence" value="ECO:0007669"/>
    <property type="project" value="TreeGrafter"/>
</dbReference>
<sequence length="301" mass="33972">MNVFHLDVLGQLIEHSSLSRAAGELGVSQPAVTMRIKALEDELGVPLVSRAGNKLTVTAEGKAFYECARRSLRVLKDGLERLADAQSSPKVRLPVAGTPTIMTYFLPPLIGDFIRKRPEWDMPLHIGSTREVMEMLFDEVAYVGFIAGYLEHPDMVSLPICAYPFRLVAAPKHPLAQCPSLHLYDLKNEPLLISERESNSSYMIHNLFREHGLPIRISMELNHFDAVKRMVMAGNGIAFLPSIVVDQDVEAGKLVVLPLHLNRPIRREISLIFRKTRIEHQALVELMRQFMLWPVELHTKA</sequence>
<dbReference type="Gene3D" id="3.40.190.290">
    <property type="match status" value="1"/>
</dbReference>
<evidence type="ECO:0000313" key="7">
    <source>
        <dbReference type="Proteomes" id="UP000450917"/>
    </source>
</evidence>
<dbReference type="CDD" id="cd05466">
    <property type="entry name" value="PBP2_LTTR_substrate"/>
    <property type="match status" value="1"/>
</dbReference>
<dbReference type="SUPFAM" id="SSF46785">
    <property type="entry name" value="Winged helix' DNA-binding domain"/>
    <property type="match status" value="1"/>
</dbReference>
<dbReference type="InterPro" id="IPR005119">
    <property type="entry name" value="LysR_subst-bd"/>
</dbReference>
<protein>
    <submittedName>
        <fullName evidence="6">LysR family transcriptional regulator</fullName>
    </submittedName>
</protein>
<keyword evidence="3" id="KW-0238">DNA-binding</keyword>
<dbReference type="RefSeq" id="WP_155614317.1">
    <property type="nucleotide sequence ID" value="NZ_WNZX01000004.1"/>
</dbReference>
<evidence type="ECO:0000256" key="4">
    <source>
        <dbReference type="ARBA" id="ARBA00023163"/>
    </source>
</evidence>
<dbReference type="Gene3D" id="1.10.10.10">
    <property type="entry name" value="Winged helix-like DNA-binding domain superfamily/Winged helix DNA-binding domain"/>
    <property type="match status" value="1"/>
</dbReference>
<dbReference type="PROSITE" id="PS50931">
    <property type="entry name" value="HTH_LYSR"/>
    <property type="match status" value="1"/>
</dbReference>
<dbReference type="InterPro" id="IPR000847">
    <property type="entry name" value="LysR_HTH_N"/>
</dbReference>
<proteinExistence type="inferred from homology"/>
<dbReference type="InterPro" id="IPR036388">
    <property type="entry name" value="WH-like_DNA-bd_sf"/>
</dbReference>
<dbReference type="GO" id="GO:0003700">
    <property type="term" value="F:DNA-binding transcription factor activity"/>
    <property type="evidence" value="ECO:0007669"/>
    <property type="project" value="InterPro"/>
</dbReference>
<feature type="domain" description="HTH lysR-type" evidence="5">
    <location>
        <begin position="1"/>
        <end position="58"/>
    </location>
</feature>
<name>A0A7X3CSU5_9BACL</name>
<dbReference type="SUPFAM" id="SSF53850">
    <property type="entry name" value="Periplasmic binding protein-like II"/>
    <property type="match status" value="1"/>
</dbReference>
<dbReference type="AlphaFoldDB" id="A0A7X3CSU5"/>
<comment type="similarity">
    <text evidence="1">Belongs to the LysR transcriptional regulatory family.</text>
</comment>
<organism evidence="6 7">
    <name type="scientific">Paenibacillus validus</name>
    <dbReference type="NCBI Taxonomy" id="44253"/>
    <lineage>
        <taxon>Bacteria</taxon>
        <taxon>Bacillati</taxon>
        <taxon>Bacillota</taxon>
        <taxon>Bacilli</taxon>
        <taxon>Bacillales</taxon>
        <taxon>Paenibacillaceae</taxon>
        <taxon>Paenibacillus</taxon>
    </lineage>
</organism>
<dbReference type="InterPro" id="IPR036390">
    <property type="entry name" value="WH_DNA-bd_sf"/>
</dbReference>
<dbReference type="Pfam" id="PF03466">
    <property type="entry name" value="LysR_substrate"/>
    <property type="match status" value="1"/>
</dbReference>
<evidence type="ECO:0000256" key="3">
    <source>
        <dbReference type="ARBA" id="ARBA00023125"/>
    </source>
</evidence>
<evidence type="ECO:0000259" key="5">
    <source>
        <dbReference type="PROSITE" id="PS50931"/>
    </source>
</evidence>
<keyword evidence="4" id="KW-0804">Transcription</keyword>
<evidence type="ECO:0000313" key="6">
    <source>
        <dbReference type="EMBL" id="MUG70377.1"/>
    </source>
</evidence>
<dbReference type="Pfam" id="PF00126">
    <property type="entry name" value="HTH_1"/>
    <property type="match status" value="1"/>
</dbReference>
<dbReference type="PANTHER" id="PTHR30126">
    <property type="entry name" value="HTH-TYPE TRANSCRIPTIONAL REGULATOR"/>
    <property type="match status" value="1"/>
</dbReference>
<dbReference type="PANTHER" id="PTHR30126:SF40">
    <property type="entry name" value="HTH-TYPE TRANSCRIPTIONAL REGULATOR GLTR"/>
    <property type="match status" value="1"/>
</dbReference>
<reference evidence="6 7" key="1">
    <citation type="submission" date="2019-11" db="EMBL/GenBank/DDBJ databases">
        <title>Draft genome sequences of five Paenibacillus species of dairy origin.</title>
        <authorList>
            <person name="Olajide A.M."/>
            <person name="Chen S."/>
            <person name="Lapointe G."/>
        </authorList>
    </citation>
    <scope>NUCLEOTIDE SEQUENCE [LARGE SCALE GENOMIC DNA]</scope>
    <source>
        <strain evidence="6 7">2CS3</strain>
    </source>
</reference>
<gene>
    <name evidence="6" type="ORF">GNP93_06755</name>
</gene>
<keyword evidence="7" id="KW-1185">Reference proteome</keyword>
<keyword evidence="2" id="KW-0805">Transcription regulation</keyword>
<comment type="caution">
    <text evidence="6">The sequence shown here is derived from an EMBL/GenBank/DDBJ whole genome shotgun (WGS) entry which is preliminary data.</text>
</comment>
<dbReference type="EMBL" id="WNZX01000004">
    <property type="protein sequence ID" value="MUG70377.1"/>
    <property type="molecule type" value="Genomic_DNA"/>
</dbReference>
<accession>A0A7X3CSU5</accession>